<dbReference type="EMBL" id="JACEEZ010010063">
    <property type="protein sequence ID" value="KAG0722075.1"/>
    <property type="molecule type" value="Genomic_DNA"/>
</dbReference>
<dbReference type="AlphaFoldDB" id="A0A8J4YIK6"/>
<accession>A0A8J4YIK6</accession>
<organism evidence="1 2">
    <name type="scientific">Chionoecetes opilio</name>
    <name type="common">Atlantic snow crab</name>
    <name type="synonym">Cancer opilio</name>
    <dbReference type="NCBI Taxonomy" id="41210"/>
    <lineage>
        <taxon>Eukaryota</taxon>
        <taxon>Metazoa</taxon>
        <taxon>Ecdysozoa</taxon>
        <taxon>Arthropoda</taxon>
        <taxon>Crustacea</taxon>
        <taxon>Multicrustacea</taxon>
        <taxon>Malacostraca</taxon>
        <taxon>Eumalacostraca</taxon>
        <taxon>Eucarida</taxon>
        <taxon>Decapoda</taxon>
        <taxon>Pleocyemata</taxon>
        <taxon>Brachyura</taxon>
        <taxon>Eubrachyura</taxon>
        <taxon>Majoidea</taxon>
        <taxon>Majidae</taxon>
        <taxon>Chionoecetes</taxon>
    </lineage>
</organism>
<reference evidence="1" key="1">
    <citation type="submission" date="2020-07" db="EMBL/GenBank/DDBJ databases">
        <title>The High-quality genome of the commercially important snow crab, Chionoecetes opilio.</title>
        <authorList>
            <person name="Jeong J.-H."/>
            <person name="Ryu S."/>
        </authorList>
    </citation>
    <scope>NUCLEOTIDE SEQUENCE</scope>
    <source>
        <strain evidence="1">MADBK_172401_WGS</strain>
        <tissue evidence="1">Digestive gland</tissue>
    </source>
</reference>
<keyword evidence="2" id="KW-1185">Reference proteome</keyword>
<sequence length="113" mass="12067">MPRLQVLRIGPFVSGVCQSLSCYGGLASSPPPSPTVGLVFLRPQTPPVEGLRVGAPAGYAGAPFVWKGSPCTFACGRVAPWSWVAYPVRVFLVRVLLVPSFSLRAYCFPWAAT</sequence>
<evidence type="ECO:0000313" key="2">
    <source>
        <dbReference type="Proteomes" id="UP000770661"/>
    </source>
</evidence>
<evidence type="ECO:0000313" key="1">
    <source>
        <dbReference type="EMBL" id="KAG0722075.1"/>
    </source>
</evidence>
<gene>
    <name evidence="1" type="ORF">GWK47_045153</name>
</gene>
<proteinExistence type="predicted"/>
<name>A0A8J4YIK6_CHIOP</name>
<protein>
    <submittedName>
        <fullName evidence="1">Uncharacterized protein</fullName>
    </submittedName>
</protein>
<dbReference type="Proteomes" id="UP000770661">
    <property type="component" value="Unassembled WGS sequence"/>
</dbReference>
<comment type="caution">
    <text evidence="1">The sequence shown here is derived from an EMBL/GenBank/DDBJ whole genome shotgun (WGS) entry which is preliminary data.</text>
</comment>